<evidence type="ECO:0000313" key="3">
    <source>
        <dbReference type="Proteomes" id="UP001291623"/>
    </source>
</evidence>
<proteinExistence type="predicted"/>
<name>A0AAE1QXH4_9SOLA</name>
<accession>A0AAE1QXH4</accession>
<protein>
    <submittedName>
        <fullName evidence="2">Uncharacterized protein</fullName>
    </submittedName>
</protein>
<comment type="caution">
    <text evidence="2">The sequence shown here is derived from an EMBL/GenBank/DDBJ whole genome shotgun (WGS) entry which is preliminary data.</text>
</comment>
<organism evidence="2 3">
    <name type="scientific">Anisodus tanguticus</name>
    <dbReference type="NCBI Taxonomy" id="243964"/>
    <lineage>
        <taxon>Eukaryota</taxon>
        <taxon>Viridiplantae</taxon>
        <taxon>Streptophyta</taxon>
        <taxon>Embryophyta</taxon>
        <taxon>Tracheophyta</taxon>
        <taxon>Spermatophyta</taxon>
        <taxon>Magnoliopsida</taxon>
        <taxon>eudicotyledons</taxon>
        <taxon>Gunneridae</taxon>
        <taxon>Pentapetalae</taxon>
        <taxon>asterids</taxon>
        <taxon>lamiids</taxon>
        <taxon>Solanales</taxon>
        <taxon>Solanaceae</taxon>
        <taxon>Solanoideae</taxon>
        <taxon>Hyoscyameae</taxon>
        <taxon>Anisodus</taxon>
    </lineage>
</organism>
<evidence type="ECO:0000313" key="2">
    <source>
        <dbReference type="EMBL" id="KAK4341323.1"/>
    </source>
</evidence>
<dbReference type="Proteomes" id="UP001291623">
    <property type="component" value="Unassembled WGS sequence"/>
</dbReference>
<evidence type="ECO:0000256" key="1">
    <source>
        <dbReference type="SAM" id="MobiDB-lite"/>
    </source>
</evidence>
<dbReference type="AlphaFoldDB" id="A0AAE1QXH4"/>
<feature type="region of interest" description="Disordered" evidence="1">
    <location>
        <begin position="1"/>
        <end position="24"/>
    </location>
</feature>
<keyword evidence="3" id="KW-1185">Reference proteome</keyword>
<dbReference type="EMBL" id="JAVYJV010000022">
    <property type="protein sequence ID" value="KAK4341323.1"/>
    <property type="molecule type" value="Genomic_DNA"/>
</dbReference>
<gene>
    <name evidence="2" type="ORF">RND71_039824</name>
</gene>
<sequence>MAQMGHYGQPRKRGSKWPIRTAQQQAEKSLEEIKSKPSCFIFDTLIACPTETIDSSLVRVEDTQIKNLSERVLGFLRDKLAANNSQL</sequence>
<reference evidence="2" key="1">
    <citation type="submission" date="2023-12" db="EMBL/GenBank/DDBJ databases">
        <title>Genome assembly of Anisodus tanguticus.</title>
        <authorList>
            <person name="Wang Y.-J."/>
        </authorList>
    </citation>
    <scope>NUCLEOTIDE SEQUENCE</scope>
    <source>
        <strain evidence="2">KB-2021</strain>
        <tissue evidence="2">Leaf</tissue>
    </source>
</reference>